<evidence type="ECO:0000256" key="6">
    <source>
        <dbReference type="SAM" id="MobiDB-lite"/>
    </source>
</evidence>
<dbReference type="RefSeq" id="WP_344386088.1">
    <property type="nucleotide sequence ID" value="NZ_BAAATA010000053.1"/>
</dbReference>
<proteinExistence type="predicted"/>
<dbReference type="EMBL" id="BAAATA010000053">
    <property type="protein sequence ID" value="GAA2510750.1"/>
    <property type="molecule type" value="Genomic_DNA"/>
</dbReference>
<comment type="caution">
    <text evidence="9">The sequence shown here is derived from an EMBL/GenBank/DDBJ whole genome shotgun (WGS) entry which is preliminary data.</text>
</comment>
<dbReference type="Pfam" id="PF12696">
    <property type="entry name" value="TraG-D_C"/>
    <property type="match status" value="1"/>
</dbReference>
<feature type="domain" description="TraD/TraG TraM recognition site" evidence="8">
    <location>
        <begin position="509"/>
        <end position="570"/>
    </location>
</feature>
<dbReference type="InterPro" id="IPR051539">
    <property type="entry name" value="T4SS-coupling_protein"/>
</dbReference>
<dbReference type="PANTHER" id="PTHR37937:SF1">
    <property type="entry name" value="CONJUGATIVE TRANSFER: DNA TRANSPORT"/>
    <property type="match status" value="1"/>
</dbReference>
<dbReference type="SUPFAM" id="SSF52540">
    <property type="entry name" value="P-loop containing nucleoside triphosphate hydrolases"/>
    <property type="match status" value="1"/>
</dbReference>
<feature type="compositionally biased region" description="Basic and acidic residues" evidence="6">
    <location>
        <begin position="210"/>
        <end position="220"/>
    </location>
</feature>
<dbReference type="PANTHER" id="PTHR37937">
    <property type="entry name" value="CONJUGATIVE TRANSFER: DNA TRANSPORT"/>
    <property type="match status" value="1"/>
</dbReference>
<evidence type="ECO:0000313" key="10">
    <source>
        <dbReference type="Proteomes" id="UP001501358"/>
    </source>
</evidence>
<feature type="transmembrane region" description="Helical" evidence="7">
    <location>
        <begin position="46"/>
        <end position="68"/>
    </location>
</feature>
<dbReference type="InterPro" id="IPR032689">
    <property type="entry name" value="TraG-D_C"/>
</dbReference>
<keyword evidence="4 7" id="KW-1133">Transmembrane helix</keyword>
<keyword evidence="5 7" id="KW-0472">Membrane</keyword>
<keyword evidence="2" id="KW-1003">Cell membrane</keyword>
<feature type="region of interest" description="Disordered" evidence="6">
    <location>
        <begin position="1"/>
        <end position="41"/>
    </location>
</feature>
<reference evidence="9 10" key="1">
    <citation type="journal article" date="2019" name="Int. J. Syst. Evol. Microbiol.">
        <title>The Global Catalogue of Microorganisms (GCM) 10K type strain sequencing project: providing services to taxonomists for standard genome sequencing and annotation.</title>
        <authorList>
            <consortium name="The Broad Institute Genomics Platform"/>
            <consortium name="The Broad Institute Genome Sequencing Center for Infectious Disease"/>
            <person name="Wu L."/>
            <person name="Ma J."/>
        </authorList>
    </citation>
    <scope>NUCLEOTIDE SEQUENCE [LARGE SCALE GENOMIC DNA]</scope>
    <source>
        <strain evidence="9 10">JCM 6307</strain>
    </source>
</reference>
<evidence type="ECO:0000256" key="1">
    <source>
        <dbReference type="ARBA" id="ARBA00004651"/>
    </source>
</evidence>
<protein>
    <submittedName>
        <fullName evidence="9">Type IV secretory system conjugative DNA transfer family protein</fullName>
    </submittedName>
</protein>
<organism evidence="9 10">
    <name type="scientific">Streptomyces thermolineatus</name>
    <dbReference type="NCBI Taxonomy" id="44033"/>
    <lineage>
        <taxon>Bacteria</taxon>
        <taxon>Bacillati</taxon>
        <taxon>Actinomycetota</taxon>
        <taxon>Actinomycetes</taxon>
        <taxon>Kitasatosporales</taxon>
        <taxon>Streptomycetaceae</taxon>
        <taxon>Streptomyces</taxon>
    </lineage>
</organism>
<evidence type="ECO:0000256" key="4">
    <source>
        <dbReference type="ARBA" id="ARBA00022989"/>
    </source>
</evidence>
<evidence type="ECO:0000256" key="3">
    <source>
        <dbReference type="ARBA" id="ARBA00022692"/>
    </source>
</evidence>
<gene>
    <name evidence="9" type="ORF">GCM10010406_53920</name>
</gene>
<sequence length="573" mass="60263">MRGPDDVQGSDGRGRGGTGSRRDRPPGRGGTASSTGNSTGGVPDGLLLGGLGLLLGGTTVAWLATGIAGRLDRGSWPEGVTFTATPSAVRRLITDPQDLPAAWDRAEPSRLPDATTFWVTLVLLLLLLLLAAAVVAVAVSRHRALLAAARARRAAGPADPTDPVGAPAPRARADTEGASHPPQARRPGEKPPEPSGRPTTAPHGPGVHPYDTENHPDPERTPGALLQASPNHAAADPVTLLTAAELTRSCCLFSPSRSDRSARILQPVLLNATGAVLVTTADPDLWRQTVGNRSKHGPVHVFDPLHLLDTPARLRWAPHSGCEDPRAARSRARALLAPLRTPATDRHPEESAAHAAAHTLLRCWLHAAALDGRPFHHVHRWAAGKDLHEADRVLRTARHSAAGWSGEPASVLAGHPKLRSAALGLVRTALSPLSELHIRDACTPTSRSESFDLESFISERGTLYVMGATAENPRSHPGATPLLTALASNVVEHGRRMAALSSAGRLDPPMLCLLDDVAALAPLPELPELMAVGPSAGMPVLAVLRSEEQALHRWPARDARAVTAAADLRLACP</sequence>
<feature type="transmembrane region" description="Helical" evidence="7">
    <location>
        <begin position="117"/>
        <end position="140"/>
    </location>
</feature>
<keyword evidence="10" id="KW-1185">Reference proteome</keyword>
<dbReference type="Gene3D" id="3.40.50.300">
    <property type="entry name" value="P-loop containing nucleotide triphosphate hydrolases"/>
    <property type="match status" value="1"/>
</dbReference>
<accession>A0ABN3MYW8</accession>
<evidence type="ECO:0000256" key="2">
    <source>
        <dbReference type="ARBA" id="ARBA00022475"/>
    </source>
</evidence>
<feature type="region of interest" description="Disordered" evidence="6">
    <location>
        <begin position="151"/>
        <end position="225"/>
    </location>
</feature>
<evidence type="ECO:0000259" key="8">
    <source>
        <dbReference type="Pfam" id="PF12696"/>
    </source>
</evidence>
<evidence type="ECO:0000313" key="9">
    <source>
        <dbReference type="EMBL" id="GAA2510750.1"/>
    </source>
</evidence>
<keyword evidence="3 7" id="KW-0812">Transmembrane</keyword>
<dbReference type="InterPro" id="IPR027417">
    <property type="entry name" value="P-loop_NTPase"/>
</dbReference>
<dbReference type="Proteomes" id="UP001501358">
    <property type="component" value="Unassembled WGS sequence"/>
</dbReference>
<evidence type="ECO:0000256" key="5">
    <source>
        <dbReference type="ARBA" id="ARBA00023136"/>
    </source>
</evidence>
<dbReference type="CDD" id="cd01127">
    <property type="entry name" value="TrwB_TraG_TraD_VirD4"/>
    <property type="match status" value="1"/>
</dbReference>
<comment type="subcellular location">
    <subcellularLocation>
        <location evidence="1">Cell membrane</location>
        <topology evidence="1">Multi-pass membrane protein</topology>
    </subcellularLocation>
</comment>
<evidence type="ECO:0000256" key="7">
    <source>
        <dbReference type="SAM" id="Phobius"/>
    </source>
</evidence>
<name>A0ABN3MYW8_9ACTN</name>